<evidence type="ECO:0000259" key="2">
    <source>
        <dbReference type="Pfam" id="PF13968"/>
    </source>
</evidence>
<reference evidence="4" key="1">
    <citation type="submission" date="2013-09" db="EMBL/GenBank/DDBJ databases">
        <title>Corchorus olitorius genome sequencing.</title>
        <authorList>
            <person name="Alam M."/>
            <person name="Haque M.S."/>
            <person name="Islam M.S."/>
            <person name="Emdad E.M."/>
            <person name="Islam M.M."/>
            <person name="Ahmed B."/>
            <person name="Halim A."/>
            <person name="Hossen Q.M.M."/>
            <person name="Hossain M.Z."/>
            <person name="Ahmed R."/>
            <person name="Khan M.M."/>
            <person name="Islam R."/>
            <person name="Rashid M.M."/>
            <person name="Khan S.A."/>
            <person name="Rahman M.S."/>
            <person name="Alam M."/>
            <person name="Yahiya A.S."/>
            <person name="Khan M.S."/>
            <person name="Azam M.S."/>
            <person name="Haque T."/>
            <person name="Lashkar M.Z.H."/>
            <person name="Akhand A.I."/>
            <person name="Morshed G."/>
            <person name="Roy S."/>
            <person name="Uddin K.S."/>
            <person name="Rabeya T."/>
            <person name="Hossain A.S."/>
            <person name="Chowdhury A."/>
            <person name="Snigdha A.R."/>
            <person name="Mortoza M.S."/>
            <person name="Matin S.A."/>
            <person name="Hoque S.M.E."/>
            <person name="Islam M.K."/>
            <person name="Roy D.K."/>
            <person name="Haider R."/>
            <person name="Moosa M.M."/>
            <person name="Elias S.M."/>
            <person name="Hasan A.M."/>
            <person name="Jahan S."/>
            <person name="Shafiuddin M."/>
            <person name="Mahmood N."/>
            <person name="Shommy N.S."/>
        </authorList>
    </citation>
    <scope>NUCLEOTIDE SEQUENCE [LARGE SCALE GENOMIC DNA]</scope>
    <source>
        <strain evidence="4">cv. O-4</strain>
    </source>
</reference>
<dbReference type="OrthoDB" id="1689146at2759"/>
<keyword evidence="4" id="KW-1185">Reference proteome</keyword>
<feature type="domain" description="DUF4220" evidence="2">
    <location>
        <begin position="27"/>
        <end position="231"/>
    </location>
</feature>
<accession>A0A1R3JZG5</accession>
<dbReference type="EMBL" id="AWUE01014972">
    <property type="protein sequence ID" value="OMP00227.1"/>
    <property type="molecule type" value="Genomic_DNA"/>
</dbReference>
<gene>
    <name evidence="3" type="ORF">COLO4_12827</name>
</gene>
<dbReference type="Proteomes" id="UP000187203">
    <property type="component" value="Unassembled WGS sequence"/>
</dbReference>
<proteinExistence type="predicted"/>
<evidence type="ECO:0000256" key="1">
    <source>
        <dbReference type="SAM" id="Phobius"/>
    </source>
</evidence>
<dbReference type="PANTHER" id="PTHR31325">
    <property type="entry name" value="OS01G0798800 PROTEIN-RELATED"/>
    <property type="match status" value="1"/>
</dbReference>
<evidence type="ECO:0000313" key="3">
    <source>
        <dbReference type="EMBL" id="OMP00227.1"/>
    </source>
</evidence>
<sequence length="348" mass="39655">MKLDAGEKWVLGFLLLNDWNNTTDTEYQHNLELVNRAYSYSRNILNGLLVDLVKVEDLDEAVDYLKNKKAKDALAVMEVELNFMYEILYTKVVVVNSKLGYIVRVIAFGLVLASLGLFHVRTDKDGYNKFDVGITYALLLVAVVVDVMELLMIKFSDWTCVRRRNRHCLSLGCFNQVVDAIFSRLLALKKCRWIPCQCKIDEDVGSHNRLATPFLFRRWSGSVSTLNLISYCLKRKETSIHHVPSSSKAIPKVICWWWLGSVVNQSLSYVGKMITEPLMPYWGPMMYVSTEPLTEDLWKYIFDEVLQKLEDAGYDPQSADILSERALAGTDAGIRPASELTKAVTSQN</sequence>
<feature type="transmembrane region" description="Helical" evidence="1">
    <location>
        <begin position="132"/>
        <end position="153"/>
    </location>
</feature>
<protein>
    <recommendedName>
        <fullName evidence="2">DUF4220 domain-containing protein</fullName>
    </recommendedName>
</protein>
<keyword evidence="1" id="KW-0812">Transmembrane</keyword>
<dbReference type="STRING" id="93759.A0A1R3JZG5"/>
<keyword evidence="1" id="KW-0472">Membrane</keyword>
<feature type="transmembrane region" description="Helical" evidence="1">
    <location>
        <begin position="101"/>
        <end position="120"/>
    </location>
</feature>
<comment type="caution">
    <text evidence="3">The sequence shown here is derived from an EMBL/GenBank/DDBJ whole genome shotgun (WGS) entry which is preliminary data.</text>
</comment>
<keyword evidence="1" id="KW-1133">Transmembrane helix</keyword>
<dbReference type="Pfam" id="PF13968">
    <property type="entry name" value="DUF4220"/>
    <property type="match status" value="1"/>
</dbReference>
<dbReference type="AlphaFoldDB" id="A0A1R3JZG5"/>
<name>A0A1R3JZG5_9ROSI</name>
<evidence type="ECO:0000313" key="4">
    <source>
        <dbReference type="Proteomes" id="UP000187203"/>
    </source>
</evidence>
<organism evidence="3 4">
    <name type="scientific">Corchorus olitorius</name>
    <dbReference type="NCBI Taxonomy" id="93759"/>
    <lineage>
        <taxon>Eukaryota</taxon>
        <taxon>Viridiplantae</taxon>
        <taxon>Streptophyta</taxon>
        <taxon>Embryophyta</taxon>
        <taxon>Tracheophyta</taxon>
        <taxon>Spermatophyta</taxon>
        <taxon>Magnoliopsida</taxon>
        <taxon>eudicotyledons</taxon>
        <taxon>Gunneridae</taxon>
        <taxon>Pentapetalae</taxon>
        <taxon>rosids</taxon>
        <taxon>malvids</taxon>
        <taxon>Malvales</taxon>
        <taxon>Malvaceae</taxon>
        <taxon>Grewioideae</taxon>
        <taxon>Apeibeae</taxon>
        <taxon>Corchorus</taxon>
    </lineage>
</organism>
<dbReference type="InterPro" id="IPR025315">
    <property type="entry name" value="DUF4220"/>
</dbReference>